<gene>
    <name evidence="1" type="ORF">PANT111_160248</name>
</gene>
<sequence>MGTGVSLKVLDGCLVLITDSREETRLLHEQTQLAQQQMEQT</sequence>
<name>A0AAX3J4P4_9GAMM</name>
<proteinExistence type="predicted"/>
<dbReference type="Proteomes" id="UP000433737">
    <property type="component" value="Unassembled WGS sequence"/>
</dbReference>
<dbReference type="EMBL" id="CABWMH010000008">
    <property type="protein sequence ID" value="VXB63480.1"/>
    <property type="molecule type" value="Genomic_DNA"/>
</dbReference>
<evidence type="ECO:0000313" key="2">
    <source>
        <dbReference type="Proteomes" id="UP000433737"/>
    </source>
</evidence>
<accession>A0AAX3J4P4</accession>
<reference evidence="1 2" key="1">
    <citation type="submission" date="2019-10" db="EMBL/GenBank/DDBJ databases">
        <authorList>
            <person name="Karimi E."/>
        </authorList>
    </citation>
    <scope>NUCLEOTIDE SEQUENCE [LARGE SCALE GENOMIC DNA]</scope>
    <source>
        <strain evidence="1">Pantoea sp. 111</strain>
    </source>
</reference>
<dbReference type="AlphaFoldDB" id="A0AAX3J4P4"/>
<protein>
    <submittedName>
        <fullName evidence="1">Growth inhibitor PemK</fullName>
    </submittedName>
</protein>
<evidence type="ECO:0000313" key="1">
    <source>
        <dbReference type="EMBL" id="VXB63480.1"/>
    </source>
</evidence>
<organism evidence="1 2">
    <name type="scientific">Pantoea brenneri</name>
    <dbReference type="NCBI Taxonomy" id="472694"/>
    <lineage>
        <taxon>Bacteria</taxon>
        <taxon>Pseudomonadati</taxon>
        <taxon>Pseudomonadota</taxon>
        <taxon>Gammaproteobacteria</taxon>
        <taxon>Enterobacterales</taxon>
        <taxon>Erwiniaceae</taxon>
        <taxon>Pantoea</taxon>
    </lineage>
</organism>
<comment type="caution">
    <text evidence="1">The sequence shown here is derived from an EMBL/GenBank/DDBJ whole genome shotgun (WGS) entry which is preliminary data.</text>
</comment>